<feature type="transmembrane region" description="Helical" evidence="8">
    <location>
        <begin position="328"/>
        <end position="348"/>
    </location>
</feature>
<feature type="transmembrane region" description="Helical" evidence="8">
    <location>
        <begin position="384"/>
        <end position="405"/>
    </location>
</feature>
<feature type="transmembrane region" description="Helical" evidence="8">
    <location>
        <begin position="153"/>
        <end position="173"/>
    </location>
</feature>
<dbReference type="Pfam" id="PF07690">
    <property type="entry name" value="MFS_1"/>
    <property type="match status" value="1"/>
</dbReference>
<dbReference type="GO" id="GO:0016020">
    <property type="term" value="C:membrane"/>
    <property type="evidence" value="ECO:0007669"/>
    <property type="project" value="TreeGrafter"/>
</dbReference>
<dbReference type="PANTHER" id="PTHR23514:SF3">
    <property type="entry name" value="BYPASS OF STOP CODON PROTEIN 6"/>
    <property type="match status" value="1"/>
</dbReference>
<comment type="caution">
    <text evidence="9">The sequence shown here is derived from an EMBL/GenBank/DDBJ whole genome shotgun (WGS) entry which is preliminary data.</text>
</comment>
<organism evidence="9 10">
    <name type="scientific">Panaeolus cyanescens</name>
    <dbReference type="NCBI Taxonomy" id="181874"/>
    <lineage>
        <taxon>Eukaryota</taxon>
        <taxon>Fungi</taxon>
        <taxon>Dikarya</taxon>
        <taxon>Basidiomycota</taxon>
        <taxon>Agaricomycotina</taxon>
        <taxon>Agaricomycetes</taxon>
        <taxon>Agaricomycetidae</taxon>
        <taxon>Agaricales</taxon>
        <taxon>Agaricineae</taxon>
        <taxon>Galeropsidaceae</taxon>
        <taxon>Panaeolus</taxon>
    </lineage>
</organism>
<evidence type="ECO:0000256" key="2">
    <source>
        <dbReference type="ARBA" id="ARBA00008335"/>
    </source>
</evidence>
<evidence type="ECO:0000256" key="7">
    <source>
        <dbReference type="SAM" id="MobiDB-lite"/>
    </source>
</evidence>
<evidence type="ECO:0000313" key="10">
    <source>
        <dbReference type="Proteomes" id="UP000284842"/>
    </source>
</evidence>
<sequence length="502" mass="54180">MSAPSLLPSASLSNSLIFNGIHHEDSPQSACGMSALEPVYLCPSRSGSNTTRLMRTQPSDSNASILASKSSSKDIPMEVLSSKPSGTEKVPNKEGDQLSTMAPASDGSQTPLRLTPKQRRNGWIQFLTLCWCVWLVGWNDGSTGPLLPRIQEYYGVGFAVVSGYVSGAATNIWLNDRIGFGKVLVVAALCQLFSYIIIMTAPPFPLLVCAYFLTGFGLAIQSAQANGFVGTLQENMNFKLGIMHGSYGLGAFTSPFASTFFSGLSSRRWAFHYTLSAGLSIMNVAILIWVFRFKRQDDVQREAGQEPSEEVHPIQDGNSFQQIVGIKAVHLLTVFALIYIGWIVTFIIRERGGGLHSGFISSGFFGGLALGRVALIWLNNLVGVWRIIIIYGVIGIALELTVWFVPSIIGNAVAISLVGLVMGPVFPLLVSHMTRILPKRLLTGCVGLVTGIGMGGSAALPFITGVLASKFGIVSLQPFVIAMMAVMVVVWLFVPRHDRRAD</sequence>
<evidence type="ECO:0000256" key="6">
    <source>
        <dbReference type="ARBA" id="ARBA00023136"/>
    </source>
</evidence>
<feature type="compositionally biased region" description="Low complexity" evidence="7">
    <location>
        <begin position="59"/>
        <end position="70"/>
    </location>
</feature>
<feature type="compositionally biased region" description="Polar residues" evidence="7">
    <location>
        <begin position="47"/>
        <end position="58"/>
    </location>
</feature>
<feature type="transmembrane region" description="Helical" evidence="8">
    <location>
        <begin position="244"/>
        <end position="264"/>
    </location>
</feature>
<comment type="subcellular location">
    <subcellularLocation>
        <location evidence="1">Endomembrane system</location>
        <topology evidence="1">Multi-pass membrane protein</topology>
    </subcellularLocation>
</comment>
<dbReference type="SUPFAM" id="SSF103473">
    <property type="entry name" value="MFS general substrate transporter"/>
    <property type="match status" value="1"/>
</dbReference>
<evidence type="ECO:0000256" key="1">
    <source>
        <dbReference type="ARBA" id="ARBA00004127"/>
    </source>
</evidence>
<evidence type="ECO:0000256" key="3">
    <source>
        <dbReference type="ARBA" id="ARBA00022448"/>
    </source>
</evidence>
<feature type="region of interest" description="Disordered" evidence="7">
    <location>
        <begin position="47"/>
        <end position="111"/>
    </location>
</feature>
<dbReference type="PANTHER" id="PTHR23514">
    <property type="entry name" value="BYPASS OF STOP CODON PROTEIN 6"/>
    <property type="match status" value="1"/>
</dbReference>
<evidence type="ECO:0000313" key="9">
    <source>
        <dbReference type="EMBL" id="PPQ71763.1"/>
    </source>
</evidence>
<protein>
    <recommendedName>
        <fullName evidence="11">Major facilitator superfamily (MFS) profile domain-containing protein</fullName>
    </recommendedName>
</protein>
<feature type="transmembrane region" description="Helical" evidence="8">
    <location>
        <begin position="475"/>
        <end position="494"/>
    </location>
</feature>
<dbReference type="InParanoid" id="A0A409VZV7"/>
<feature type="transmembrane region" description="Helical" evidence="8">
    <location>
        <begin position="354"/>
        <end position="377"/>
    </location>
</feature>
<feature type="transmembrane region" description="Helical" evidence="8">
    <location>
        <begin position="270"/>
        <end position="291"/>
    </location>
</feature>
<feature type="transmembrane region" description="Helical" evidence="8">
    <location>
        <begin position="180"/>
        <end position="198"/>
    </location>
</feature>
<evidence type="ECO:0000256" key="8">
    <source>
        <dbReference type="SAM" id="Phobius"/>
    </source>
</evidence>
<keyword evidence="4 8" id="KW-0812">Transmembrane</keyword>
<accession>A0A409VZV7</accession>
<reference evidence="9 10" key="1">
    <citation type="journal article" date="2018" name="Evol. Lett.">
        <title>Horizontal gene cluster transfer increased hallucinogenic mushroom diversity.</title>
        <authorList>
            <person name="Reynolds H.T."/>
            <person name="Vijayakumar V."/>
            <person name="Gluck-Thaler E."/>
            <person name="Korotkin H.B."/>
            <person name="Matheny P.B."/>
            <person name="Slot J.C."/>
        </authorList>
    </citation>
    <scope>NUCLEOTIDE SEQUENCE [LARGE SCALE GENOMIC DNA]</scope>
    <source>
        <strain evidence="9 10">2629</strain>
    </source>
</reference>
<dbReference type="GO" id="GO:0012505">
    <property type="term" value="C:endomembrane system"/>
    <property type="evidence" value="ECO:0007669"/>
    <property type="project" value="UniProtKB-SubCell"/>
</dbReference>
<dbReference type="AlphaFoldDB" id="A0A409VZV7"/>
<feature type="transmembrane region" description="Helical" evidence="8">
    <location>
        <begin position="441"/>
        <end position="463"/>
    </location>
</feature>
<comment type="similarity">
    <text evidence="2">Belongs to the major facilitator superfamily.</text>
</comment>
<evidence type="ECO:0000256" key="4">
    <source>
        <dbReference type="ARBA" id="ARBA00022692"/>
    </source>
</evidence>
<dbReference type="STRING" id="181874.A0A409VZV7"/>
<evidence type="ECO:0008006" key="11">
    <source>
        <dbReference type="Google" id="ProtNLM"/>
    </source>
</evidence>
<feature type="transmembrane region" description="Helical" evidence="8">
    <location>
        <begin position="123"/>
        <end position="141"/>
    </location>
</feature>
<evidence type="ECO:0000256" key="5">
    <source>
        <dbReference type="ARBA" id="ARBA00022989"/>
    </source>
</evidence>
<proteinExistence type="inferred from homology"/>
<dbReference type="EMBL" id="NHTK01005901">
    <property type="protein sequence ID" value="PPQ71763.1"/>
    <property type="molecule type" value="Genomic_DNA"/>
</dbReference>
<dbReference type="InterPro" id="IPR036259">
    <property type="entry name" value="MFS_trans_sf"/>
</dbReference>
<dbReference type="InterPro" id="IPR051788">
    <property type="entry name" value="MFS_Transporter"/>
</dbReference>
<gene>
    <name evidence="9" type="ORF">CVT24_006524</name>
</gene>
<dbReference type="Proteomes" id="UP000284842">
    <property type="component" value="Unassembled WGS sequence"/>
</dbReference>
<feature type="transmembrane region" description="Helical" evidence="8">
    <location>
        <begin position="411"/>
        <end position="429"/>
    </location>
</feature>
<keyword evidence="6 8" id="KW-0472">Membrane</keyword>
<feature type="compositionally biased region" description="Polar residues" evidence="7">
    <location>
        <begin position="97"/>
        <end position="111"/>
    </location>
</feature>
<name>A0A409VZV7_9AGAR</name>
<keyword evidence="10" id="KW-1185">Reference proteome</keyword>
<dbReference type="Gene3D" id="1.20.1250.20">
    <property type="entry name" value="MFS general substrate transporter like domains"/>
    <property type="match status" value="1"/>
</dbReference>
<feature type="transmembrane region" description="Helical" evidence="8">
    <location>
        <begin position="204"/>
        <end position="223"/>
    </location>
</feature>
<dbReference type="GO" id="GO:0022857">
    <property type="term" value="F:transmembrane transporter activity"/>
    <property type="evidence" value="ECO:0007669"/>
    <property type="project" value="InterPro"/>
</dbReference>
<keyword evidence="3" id="KW-0813">Transport</keyword>
<dbReference type="OrthoDB" id="413079at2759"/>
<keyword evidence="5 8" id="KW-1133">Transmembrane helix</keyword>
<dbReference type="InterPro" id="IPR011701">
    <property type="entry name" value="MFS"/>
</dbReference>